<evidence type="ECO:0000256" key="1">
    <source>
        <dbReference type="SAM" id="SignalP"/>
    </source>
</evidence>
<sequence length="81" mass="9005">MGGWLLDGWTGWVSAVLVIGQPWIFDEADADAASKIVGEKPGKSEDVQLPMTFVYFPRNPARRLSCWERRLGTGRVDGIAR</sequence>
<evidence type="ECO:0000313" key="3">
    <source>
        <dbReference type="Proteomes" id="UP001224890"/>
    </source>
</evidence>
<keyword evidence="3" id="KW-1185">Reference proteome</keyword>
<reference evidence="2" key="1">
    <citation type="submission" date="2021-06" db="EMBL/GenBank/DDBJ databases">
        <title>Comparative genomics, transcriptomics and evolutionary studies reveal genomic signatures of adaptation to plant cell wall in hemibiotrophic fungi.</title>
        <authorList>
            <consortium name="DOE Joint Genome Institute"/>
            <person name="Baroncelli R."/>
            <person name="Diaz J.F."/>
            <person name="Benocci T."/>
            <person name="Peng M."/>
            <person name="Battaglia E."/>
            <person name="Haridas S."/>
            <person name="Andreopoulos W."/>
            <person name="Labutti K."/>
            <person name="Pangilinan J."/>
            <person name="Floch G.L."/>
            <person name="Makela M.R."/>
            <person name="Henrissat B."/>
            <person name="Grigoriev I.V."/>
            <person name="Crouch J.A."/>
            <person name="De Vries R.P."/>
            <person name="Sukno S.A."/>
            <person name="Thon M.R."/>
        </authorList>
    </citation>
    <scope>NUCLEOTIDE SEQUENCE</scope>
    <source>
        <strain evidence="2">CBS 193.32</strain>
    </source>
</reference>
<dbReference type="GeneID" id="85458039"/>
<evidence type="ECO:0000313" key="2">
    <source>
        <dbReference type="EMBL" id="KAK1700593.1"/>
    </source>
</evidence>
<dbReference type="AlphaFoldDB" id="A0AAJ0AYJ4"/>
<keyword evidence="1" id="KW-0732">Signal</keyword>
<dbReference type="Proteomes" id="UP001224890">
    <property type="component" value="Unassembled WGS sequence"/>
</dbReference>
<comment type="caution">
    <text evidence="2">The sequence shown here is derived from an EMBL/GenBank/DDBJ whole genome shotgun (WGS) entry which is preliminary data.</text>
</comment>
<feature type="signal peptide" evidence="1">
    <location>
        <begin position="1"/>
        <end position="15"/>
    </location>
</feature>
<gene>
    <name evidence="2" type="ORF">BDP55DRAFT_643568</name>
</gene>
<dbReference type="RefSeq" id="XP_060436350.1">
    <property type="nucleotide sequence ID" value="XM_060573513.1"/>
</dbReference>
<organism evidence="2 3">
    <name type="scientific">Colletotrichum godetiae</name>
    <dbReference type="NCBI Taxonomy" id="1209918"/>
    <lineage>
        <taxon>Eukaryota</taxon>
        <taxon>Fungi</taxon>
        <taxon>Dikarya</taxon>
        <taxon>Ascomycota</taxon>
        <taxon>Pezizomycotina</taxon>
        <taxon>Sordariomycetes</taxon>
        <taxon>Hypocreomycetidae</taxon>
        <taxon>Glomerellales</taxon>
        <taxon>Glomerellaceae</taxon>
        <taxon>Colletotrichum</taxon>
        <taxon>Colletotrichum acutatum species complex</taxon>
    </lineage>
</organism>
<name>A0AAJ0AYJ4_9PEZI</name>
<dbReference type="EMBL" id="JAHMHR010000002">
    <property type="protein sequence ID" value="KAK1700593.1"/>
    <property type="molecule type" value="Genomic_DNA"/>
</dbReference>
<proteinExistence type="predicted"/>
<feature type="chain" id="PRO_5042546308" evidence="1">
    <location>
        <begin position="16"/>
        <end position="81"/>
    </location>
</feature>
<protein>
    <submittedName>
        <fullName evidence="2">Uncharacterized protein</fullName>
    </submittedName>
</protein>
<accession>A0AAJ0AYJ4</accession>